<evidence type="ECO:0000313" key="1">
    <source>
        <dbReference type="EMBL" id="QWF69656.1"/>
    </source>
</evidence>
<dbReference type="RefSeq" id="WP_215579983.1">
    <property type="nucleotide sequence ID" value="NZ_CP073754.1"/>
</dbReference>
<sequence length="90" mass="9639">MSSKRDLLELSAQSAARKSRTKITYAAYPLPTEGFVRLPSVLAVLGVSKSSFLNGVKSGLYPAGKLLSSRCRVWSAAEIRALLDKIGGVK</sequence>
<gene>
    <name evidence="1" type="ORF">KEF85_09730</name>
</gene>
<reference evidence="1" key="1">
    <citation type="submission" date="2021-04" db="EMBL/GenBank/DDBJ databases">
        <title>Draft genome sequence data of methanotrophic Methylovulum sp. strain S1L and Methylomonas sp. strain S2AM isolated from boreal lake water columns.</title>
        <authorList>
            <person name="Rissanen A.J."/>
            <person name="Mangayil R."/>
            <person name="Svenning M.M."/>
            <person name="Khanongnuch R."/>
        </authorList>
    </citation>
    <scope>NUCLEOTIDE SEQUENCE</scope>
    <source>
        <strain evidence="1">S2AM</strain>
    </source>
</reference>
<keyword evidence="2" id="KW-1185">Reference proteome</keyword>
<dbReference type="EMBL" id="CP073754">
    <property type="protein sequence ID" value="QWF69656.1"/>
    <property type="molecule type" value="Genomic_DNA"/>
</dbReference>
<evidence type="ECO:0000313" key="2">
    <source>
        <dbReference type="Proteomes" id="UP000676649"/>
    </source>
</evidence>
<dbReference type="KEGG" id="mpad:KEF85_09730"/>
<proteinExistence type="predicted"/>
<name>A0A975MLR2_9GAMM</name>
<dbReference type="Proteomes" id="UP000676649">
    <property type="component" value="Chromosome"/>
</dbReference>
<dbReference type="AlphaFoldDB" id="A0A975MLR2"/>
<protein>
    <submittedName>
        <fullName evidence="1">AlpA family phage regulatory protein</fullName>
    </submittedName>
</protein>
<organism evidence="1 2">
    <name type="scientific">Methylomonas paludis</name>
    <dbReference type="NCBI Taxonomy" id="1173101"/>
    <lineage>
        <taxon>Bacteria</taxon>
        <taxon>Pseudomonadati</taxon>
        <taxon>Pseudomonadota</taxon>
        <taxon>Gammaproteobacteria</taxon>
        <taxon>Methylococcales</taxon>
        <taxon>Methylococcaceae</taxon>
        <taxon>Methylomonas</taxon>
    </lineage>
</organism>
<dbReference type="InterPro" id="IPR010260">
    <property type="entry name" value="AlpA"/>
</dbReference>
<accession>A0A975MLR2</accession>
<dbReference type="Pfam" id="PF05930">
    <property type="entry name" value="Phage_AlpA"/>
    <property type="match status" value="1"/>
</dbReference>